<feature type="region of interest" description="Disordered" evidence="1">
    <location>
        <begin position="156"/>
        <end position="220"/>
    </location>
</feature>
<accession>A0A2T8IM79</accession>
<proteinExistence type="predicted"/>
<feature type="transmembrane region" description="Helical" evidence="2">
    <location>
        <begin position="71"/>
        <end position="90"/>
    </location>
</feature>
<evidence type="ECO:0000256" key="1">
    <source>
        <dbReference type="SAM" id="MobiDB-lite"/>
    </source>
</evidence>
<dbReference type="Proteomes" id="UP000243499">
    <property type="component" value="Chromosome 5"/>
</dbReference>
<feature type="compositionally biased region" description="Basic residues" evidence="1">
    <location>
        <begin position="209"/>
        <end position="220"/>
    </location>
</feature>
<feature type="compositionally biased region" description="Basic and acidic residues" evidence="1">
    <location>
        <begin position="196"/>
        <end position="208"/>
    </location>
</feature>
<gene>
    <name evidence="3" type="ORF">PAHAL_5G351300</name>
</gene>
<feature type="transmembrane region" description="Helical" evidence="2">
    <location>
        <begin position="110"/>
        <end position="132"/>
    </location>
</feature>
<dbReference type="Gramene" id="PVH38782">
    <property type="protein sequence ID" value="PVH38782"/>
    <property type="gene ID" value="PAHAL_5G351300"/>
</dbReference>
<name>A0A2T8IM79_9POAL</name>
<evidence type="ECO:0000313" key="3">
    <source>
        <dbReference type="EMBL" id="PVH38782.1"/>
    </source>
</evidence>
<organism evidence="3">
    <name type="scientific">Panicum hallii</name>
    <dbReference type="NCBI Taxonomy" id="206008"/>
    <lineage>
        <taxon>Eukaryota</taxon>
        <taxon>Viridiplantae</taxon>
        <taxon>Streptophyta</taxon>
        <taxon>Embryophyta</taxon>
        <taxon>Tracheophyta</taxon>
        <taxon>Spermatophyta</taxon>
        <taxon>Magnoliopsida</taxon>
        <taxon>Liliopsida</taxon>
        <taxon>Poales</taxon>
        <taxon>Poaceae</taxon>
        <taxon>PACMAD clade</taxon>
        <taxon>Panicoideae</taxon>
        <taxon>Panicodae</taxon>
        <taxon>Paniceae</taxon>
        <taxon>Panicinae</taxon>
        <taxon>Panicum</taxon>
        <taxon>Panicum sect. Panicum</taxon>
    </lineage>
</organism>
<reference evidence="3" key="1">
    <citation type="submission" date="2018-04" db="EMBL/GenBank/DDBJ databases">
        <title>WGS assembly of Panicum hallii.</title>
        <authorList>
            <person name="Lovell J."/>
            <person name="Jenkins J."/>
            <person name="Lowry D."/>
            <person name="Mamidi S."/>
            <person name="Sreedasyam A."/>
            <person name="Weng X."/>
            <person name="Barry K."/>
            <person name="Bonette J."/>
            <person name="Campitelli B."/>
            <person name="Daum C."/>
            <person name="Gordon S."/>
            <person name="Gould B."/>
            <person name="Lipzen A."/>
            <person name="Macqueen A."/>
            <person name="Palacio-Mejia J."/>
            <person name="Plott C."/>
            <person name="Shakirov E."/>
            <person name="Shu S."/>
            <person name="Yoshinaga Y."/>
            <person name="Zane M."/>
            <person name="Rokhsar D."/>
            <person name="Grimwood J."/>
            <person name="Schmutz J."/>
            <person name="Juenger T."/>
        </authorList>
    </citation>
    <scope>NUCLEOTIDE SEQUENCE [LARGE SCALE GENOMIC DNA]</scope>
    <source>
        <strain evidence="3">FIL2</strain>
    </source>
</reference>
<dbReference type="EMBL" id="CM008050">
    <property type="protein sequence ID" value="PVH38782.1"/>
    <property type="molecule type" value="Genomic_DNA"/>
</dbReference>
<keyword evidence="2" id="KW-1133">Transmembrane helix</keyword>
<sequence>MWNLQLFLPGLLKLQGGLIDEFDSLRPYGAQDSNFCLFMPLFDPLGGTINAKSWELQKEVDQGMNDRVPNFVFLAHVVYVVSSTQVPFAFRSCSSLPFTTHLMLLPLWPVAFAFMLLQWFCSKTFTVSFYFLRGRLHHTWSIPIYGFQVRAAREGRGQHRQPAAEGRSGGLGEGEQREHLGLADGGALVPPGAATTERERERHEQRRGARERRRGQVGSI</sequence>
<keyword evidence="2" id="KW-0812">Transmembrane</keyword>
<keyword evidence="2" id="KW-0472">Membrane</keyword>
<protein>
    <submittedName>
        <fullName evidence="3">Uncharacterized protein</fullName>
    </submittedName>
</protein>
<evidence type="ECO:0000256" key="2">
    <source>
        <dbReference type="SAM" id="Phobius"/>
    </source>
</evidence>
<dbReference type="AlphaFoldDB" id="A0A2T8IM79"/>